<evidence type="ECO:0000259" key="4">
    <source>
        <dbReference type="Pfam" id="PF00149"/>
    </source>
</evidence>
<evidence type="ECO:0000256" key="3">
    <source>
        <dbReference type="SAM" id="Phobius"/>
    </source>
</evidence>
<dbReference type="Pfam" id="PF00149">
    <property type="entry name" value="Metallophos"/>
    <property type="match status" value="1"/>
</dbReference>
<dbReference type="GO" id="GO:0008768">
    <property type="term" value="F:UDP-sugar diphosphatase activity"/>
    <property type="evidence" value="ECO:0007669"/>
    <property type="project" value="TreeGrafter"/>
</dbReference>
<name>A0A269PAF1_9CORY</name>
<keyword evidence="1 2" id="KW-0732">Signal</keyword>
<dbReference type="InterPro" id="IPR006179">
    <property type="entry name" value="5_nucleotidase/apyrase"/>
</dbReference>
<evidence type="ECO:0000313" key="6">
    <source>
        <dbReference type="EMBL" id="PAJ68310.1"/>
    </source>
</evidence>
<keyword evidence="2" id="KW-0547">Nucleotide-binding</keyword>
<dbReference type="InterPro" id="IPR008334">
    <property type="entry name" value="5'-Nucleotdase_C"/>
</dbReference>
<dbReference type="Gene3D" id="3.90.780.10">
    <property type="entry name" value="5'-Nucleotidase, C-terminal domain"/>
    <property type="match status" value="1"/>
</dbReference>
<comment type="caution">
    <text evidence="6">The sequence shown here is derived from an EMBL/GenBank/DDBJ whole genome shotgun (WGS) entry which is preliminary data.</text>
</comment>
<keyword evidence="3" id="KW-0812">Transmembrane</keyword>
<feature type="signal peptide" evidence="2">
    <location>
        <begin position="1"/>
        <end position="28"/>
    </location>
</feature>
<keyword evidence="3" id="KW-0472">Membrane</keyword>
<keyword evidence="2" id="KW-0378">Hydrolase</keyword>
<dbReference type="PANTHER" id="PTHR11575:SF24">
    <property type="entry name" value="5'-NUCLEOTIDASE"/>
    <property type="match status" value="1"/>
</dbReference>
<dbReference type="Pfam" id="PF02872">
    <property type="entry name" value="5_nucleotid_C"/>
    <property type="match status" value="1"/>
</dbReference>
<evidence type="ECO:0000259" key="5">
    <source>
        <dbReference type="Pfam" id="PF02872"/>
    </source>
</evidence>
<dbReference type="AlphaFoldDB" id="A0A269PAF1"/>
<comment type="similarity">
    <text evidence="2">Belongs to the 5'-nucleotidase family.</text>
</comment>
<feature type="domain" description="5'-Nucleotidase C-terminal" evidence="5">
    <location>
        <begin position="331"/>
        <end position="475"/>
    </location>
</feature>
<keyword evidence="3" id="KW-1133">Transmembrane helix</keyword>
<dbReference type="PRINTS" id="PR01607">
    <property type="entry name" value="APYRASEFAMLY"/>
</dbReference>
<accession>A0A269PAF1</accession>
<protein>
    <recommendedName>
        <fullName evidence="8">Bifunctional metallophosphatase/5'-nucleotidase</fullName>
    </recommendedName>
</protein>
<evidence type="ECO:0000256" key="1">
    <source>
        <dbReference type="ARBA" id="ARBA00022729"/>
    </source>
</evidence>
<dbReference type="SUPFAM" id="SSF56300">
    <property type="entry name" value="Metallo-dependent phosphatases"/>
    <property type="match status" value="1"/>
</dbReference>
<dbReference type="GO" id="GO:0009166">
    <property type="term" value="P:nucleotide catabolic process"/>
    <property type="evidence" value="ECO:0007669"/>
    <property type="project" value="InterPro"/>
</dbReference>
<dbReference type="InterPro" id="IPR004843">
    <property type="entry name" value="Calcineurin-like_PHP"/>
</dbReference>
<dbReference type="Proteomes" id="UP000215771">
    <property type="component" value="Unassembled WGS sequence"/>
</dbReference>
<dbReference type="SUPFAM" id="SSF55816">
    <property type="entry name" value="5'-nucleotidase (syn. UDP-sugar hydrolase), C-terminal domain"/>
    <property type="match status" value="1"/>
</dbReference>
<proteinExistence type="inferred from homology"/>
<evidence type="ECO:0008006" key="8">
    <source>
        <dbReference type="Google" id="ProtNLM"/>
    </source>
</evidence>
<dbReference type="GO" id="GO:0000166">
    <property type="term" value="F:nucleotide binding"/>
    <property type="evidence" value="ECO:0007669"/>
    <property type="project" value="UniProtKB-KW"/>
</dbReference>
<dbReference type="PANTHER" id="PTHR11575">
    <property type="entry name" value="5'-NUCLEOTIDASE-RELATED"/>
    <property type="match status" value="1"/>
</dbReference>
<dbReference type="Gene3D" id="3.60.21.10">
    <property type="match status" value="1"/>
</dbReference>
<feature type="chain" id="PRO_5011832322" description="Bifunctional metallophosphatase/5'-nucleotidase" evidence="2">
    <location>
        <begin position="29"/>
        <end position="660"/>
    </location>
</feature>
<feature type="domain" description="Calcineurin-like phosphoesterase" evidence="4">
    <location>
        <begin position="40"/>
        <end position="233"/>
    </location>
</feature>
<feature type="transmembrane region" description="Helical" evidence="3">
    <location>
        <begin position="624"/>
        <end position="646"/>
    </location>
</feature>
<gene>
    <name evidence="6" type="ORF">CIG21_11135</name>
</gene>
<evidence type="ECO:0000256" key="2">
    <source>
        <dbReference type="RuleBase" id="RU362119"/>
    </source>
</evidence>
<dbReference type="InterPro" id="IPR029052">
    <property type="entry name" value="Metallo-depent_PP-like"/>
</dbReference>
<dbReference type="RefSeq" id="WP_095278909.1">
    <property type="nucleotide sequence ID" value="NZ_CP047655.1"/>
</dbReference>
<sequence>MRFRRNVQLLATTTAAALAVSLAPAALAADDTAEFTISNITDFHGYWKPTDKVPGAAALKCSVDKVAEGKTHIFTSAGDNIGASPFESMLLDDQPTLDLLNLMGLKVSAIGNHEFDHGASDVEERVVKQADFDYLGANAHTIDGVKDYTVEELDGVKVAFVGTVTDDMPNLVSPDNIKGITWDNPVETTNALAKKLKDSGEADVVVALVHEGNLGPDDFSKDVDLAFLGHTHQVIEPGQTSPVVIQAGEYGKHLANVDLSFDRATKKATVKHAELLDADAIRACDTPEPEVDAIMQQAEEKAGAEGERIVGNAGTDFYRGAKEGKESGSSVGVESQLNNFVAEITRWGVDQNSAITPDIGVMNAGGVRSDLEQGDVTYADAFAVQPFGGENTYVEITGKDFVDALEQQWRDGDSMPFAALGVSDNVTYTYDPEAPQGSRITSVTVDGAPIDPAKKYVIAGSTFILGGGDHFEAFTRGTAPASLGYLDLNALVEALGAGKAKAPRGGQSNVGVHLDAPLTAGTPATINLSSLQYTLGETAKQVTVSLGDATATADIDPAYGPEGMNEKGKATVALDVPADMSGTQELHITTDAGTDATVPVEVAPAQDADEPGTPAPAGSSAADLAWILPVALAGLAGLGSLIALLLPQQVDQVLGPIAKR</sequence>
<dbReference type="EMBL" id="NQMQ01000029">
    <property type="protein sequence ID" value="PAJ68310.1"/>
    <property type="molecule type" value="Genomic_DNA"/>
</dbReference>
<dbReference type="GO" id="GO:0030288">
    <property type="term" value="C:outer membrane-bounded periplasmic space"/>
    <property type="evidence" value="ECO:0007669"/>
    <property type="project" value="TreeGrafter"/>
</dbReference>
<organism evidence="6 7">
    <name type="scientific">Corynebacterium hadale</name>
    <dbReference type="NCBI Taxonomy" id="2026255"/>
    <lineage>
        <taxon>Bacteria</taxon>
        <taxon>Bacillati</taxon>
        <taxon>Actinomycetota</taxon>
        <taxon>Actinomycetes</taxon>
        <taxon>Mycobacteriales</taxon>
        <taxon>Corynebacteriaceae</taxon>
        <taxon>Corynebacterium</taxon>
    </lineage>
</organism>
<dbReference type="GO" id="GO:0008253">
    <property type="term" value="F:5'-nucleotidase activity"/>
    <property type="evidence" value="ECO:0007669"/>
    <property type="project" value="TreeGrafter"/>
</dbReference>
<reference evidence="6 7" key="1">
    <citation type="submission" date="2017-08" db="EMBL/GenBank/DDBJ databases">
        <authorList>
            <person name="de Groot N.N."/>
        </authorList>
    </citation>
    <scope>NUCLEOTIDE SEQUENCE [LARGE SCALE GENOMIC DNA]</scope>
    <source>
        <strain evidence="6 7">NBT06-6</strain>
    </source>
</reference>
<dbReference type="InterPro" id="IPR036907">
    <property type="entry name" value="5'-Nucleotdase_C_sf"/>
</dbReference>
<evidence type="ECO:0000313" key="7">
    <source>
        <dbReference type="Proteomes" id="UP000215771"/>
    </source>
</evidence>